<dbReference type="InterPro" id="IPR031330">
    <property type="entry name" value="Gly_Hdrlase_35_cat"/>
</dbReference>
<dbReference type="Gene3D" id="3.20.20.80">
    <property type="entry name" value="Glycosidases"/>
    <property type="match status" value="1"/>
</dbReference>
<evidence type="ECO:0000256" key="1">
    <source>
        <dbReference type="ARBA" id="ARBA00001412"/>
    </source>
</evidence>
<dbReference type="InterPro" id="IPR025300">
    <property type="entry name" value="BetaGal_jelly_roll_dom"/>
</dbReference>
<evidence type="ECO:0000256" key="4">
    <source>
        <dbReference type="ARBA" id="ARBA00022729"/>
    </source>
</evidence>
<dbReference type="InterPro" id="IPR008979">
    <property type="entry name" value="Galactose-bd-like_sf"/>
</dbReference>
<evidence type="ECO:0000313" key="10">
    <source>
        <dbReference type="EMBL" id="KAK3048610.1"/>
    </source>
</evidence>
<dbReference type="InterPro" id="IPR001944">
    <property type="entry name" value="Glycoside_Hdrlase_35"/>
</dbReference>
<dbReference type="Pfam" id="PF13364">
    <property type="entry name" value="BetaGal_ABD2"/>
    <property type="match status" value="2"/>
</dbReference>
<dbReference type="FunFam" id="2.102.20.10:FF:000001">
    <property type="entry name" value="Beta-galactosidase A"/>
    <property type="match status" value="1"/>
</dbReference>
<reference evidence="10" key="1">
    <citation type="submission" date="2023-04" db="EMBL/GenBank/DDBJ databases">
        <title>Black Yeasts Isolated from many extreme environments.</title>
        <authorList>
            <person name="Coleine C."/>
            <person name="Stajich J.E."/>
            <person name="Selbmann L."/>
        </authorList>
    </citation>
    <scope>NUCLEOTIDE SEQUENCE</scope>
    <source>
        <strain evidence="10">CCFEE 5312</strain>
    </source>
</reference>
<evidence type="ECO:0000313" key="11">
    <source>
        <dbReference type="Proteomes" id="UP001271007"/>
    </source>
</evidence>
<dbReference type="PANTHER" id="PTHR23421">
    <property type="entry name" value="BETA-GALACTOSIDASE RELATED"/>
    <property type="match status" value="1"/>
</dbReference>
<dbReference type="SUPFAM" id="SSF51011">
    <property type="entry name" value="Glycosyl hydrolase domain"/>
    <property type="match status" value="1"/>
</dbReference>
<evidence type="ECO:0000256" key="7">
    <source>
        <dbReference type="ARBA" id="ARBA00023295"/>
    </source>
</evidence>
<sequence length="669" mass="71727">MTYGGTNWGNLGHPGGYTSYDYAAVIKENRMVDREKYSEAKLLANFVQASPAYITSTPGNLTNSTYTTSTDLSVTPLFGNGSDTNFYVLRHANYSNRVTTSYKLKLPTSEGQVTVPQLGGQLTLHGHDSKVHVSDYKVGGHNVLYSSAEVFTWESYGDQSVLVVYGGEGEHHELAVSNGGKATVREGDGIKVGKKSGATVLNWQTSSSRRVVQLGCGLTVYVLDRNSAYNYWVLKFPNDDGLYPPNLGGSTVIIAGGYLMRNATVAGSSLDLVGDFNATATIEVIGGAPSDLETLNINGKSTEFDHDKYGVVSASVAFSPDISVPSFSSLDWKYIDSLPEVKSGYDDSQWPAADLKKTNNDLVVQRTPTSLLGSDYGFHTGTLLFRGHFKSTGGEKTFSLETQGGSAFGSSVWIDDTFLGSWHGYDAAVNGNNTFTLTNLKSGSEHVITVVVDQQGMDENYAVGQNAMKSPRGIIHYHLSGHKASDVSWKVTGNLGGEDYEDKVRGPLNEGGLWAERQGYHLPGAPISDWESSGGPTEGTTSAGVAFYAAELELDLPSGWDVPLSFTFTNASDASAAGNSAPAYHVQLYVNGYQFGKYINNVGPQKSFPVPEGIFNYQGTNLIAFALWSLEAEGAKVGGLELSVNGTVLSGYGPIPLAPMSSWSERKAY</sequence>
<evidence type="ECO:0000256" key="5">
    <source>
        <dbReference type="ARBA" id="ARBA00022801"/>
    </source>
</evidence>
<dbReference type="Gene3D" id="2.60.390.10">
    <property type="entry name" value="Beta-galactosidase, domain 3"/>
    <property type="match status" value="1"/>
</dbReference>
<dbReference type="SUPFAM" id="SSF117100">
    <property type="entry name" value="Beta-galactosidase LacA, domain 3"/>
    <property type="match status" value="1"/>
</dbReference>
<accession>A0AAJ0D7X0</accession>
<keyword evidence="4" id="KW-0732">Signal</keyword>
<keyword evidence="6" id="KW-0325">Glycoprotein</keyword>
<keyword evidence="11" id="KW-1185">Reference proteome</keyword>
<comment type="similarity">
    <text evidence="2 8">Belongs to the glycosyl hydrolase 35 family.</text>
</comment>
<evidence type="ECO:0000259" key="9">
    <source>
        <dbReference type="SMART" id="SM01029"/>
    </source>
</evidence>
<dbReference type="GO" id="GO:0005975">
    <property type="term" value="P:carbohydrate metabolic process"/>
    <property type="evidence" value="ECO:0007669"/>
    <property type="project" value="InterPro"/>
</dbReference>
<keyword evidence="7" id="KW-0326">Glycosidase</keyword>
<gene>
    <name evidence="10" type="ORF">LTR09_010105</name>
</gene>
<dbReference type="InterPro" id="IPR036833">
    <property type="entry name" value="BetaGal_dom3_sf"/>
</dbReference>
<dbReference type="FunFam" id="2.60.120.260:FF:000065">
    <property type="entry name" value="Beta-galactosidase A"/>
    <property type="match status" value="1"/>
</dbReference>
<dbReference type="InterPro" id="IPR025972">
    <property type="entry name" value="BetaGal_dom3"/>
</dbReference>
<comment type="catalytic activity">
    <reaction evidence="1">
        <text>Hydrolysis of terminal non-reducing beta-D-galactose residues in beta-D-galactosides.</text>
        <dbReference type="EC" id="3.2.1.23"/>
    </reaction>
</comment>
<dbReference type="Gene3D" id="2.60.120.260">
    <property type="entry name" value="Galactose-binding domain-like"/>
    <property type="match status" value="2"/>
</dbReference>
<protein>
    <recommendedName>
        <fullName evidence="3">beta-galactosidase</fullName>
        <ecNumber evidence="3">3.2.1.23</ecNumber>
    </recommendedName>
</protein>
<dbReference type="InterPro" id="IPR037110">
    <property type="entry name" value="Betagal_dom2_sf"/>
</dbReference>
<name>A0AAJ0D7X0_9PEZI</name>
<proteinExistence type="inferred from homology"/>
<comment type="caution">
    <text evidence="10">The sequence shown here is derived from an EMBL/GenBank/DDBJ whole genome shotgun (WGS) entry which is preliminary data.</text>
</comment>
<dbReference type="Pfam" id="PF01301">
    <property type="entry name" value="Glyco_hydro_35"/>
    <property type="match status" value="1"/>
</dbReference>
<dbReference type="SUPFAM" id="SSF49785">
    <property type="entry name" value="Galactose-binding domain-like"/>
    <property type="match status" value="2"/>
</dbReference>
<keyword evidence="5" id="KW-0378">Hydrolase</keyword>
<dbReference type="Pfam" id="PF13363">
    <property type="entry name" value="BetaGal_dom3"/>
    <property type="match status" value="1"/>
</dbReference>
<dbReference type="Pfam" id="PF10435">
    <property type="entry name" value="BetaGal_dom2"/>
    <property type="match status" value="1"/>
</dbReference>
<dbReference type="InterPro" id="IPR018954">
    <property type="entry name" value="Betagal_dom2"/>
</dbReference>
<dbReference type="InterPro" id="IPR017853">
    <property type="entry name" value="GH"/>
</dbReference>
<dbReference type="EMBL" id="JAWDJX010000047">
    <property type="protein sequence ID" value="KAK3048610.1"/>
    <property type="molecule type" value="Genomic_DNA"/>
</dbReference>
<evidence type="ECO:0000256" key="3">
    <source>
        <dbReference type="ARBA" id="ARBA00012756"/>
    </source>
</evidence>
<evidence type="ECO:0000256" key="2">
    <source>
        <dbReference type="ARBA" id="ARBA00009809"/>
    </source>
</evidence>
<evidence type="ECO:0000256" key="8">
    <source>
        <dbReference type="RuleBase" id="RU003679"/>
    </source>
</evidence>
<dbReference type="Proteomes" id="UP001271007">
    <property type="component" value="Unassembled WGS sequence"/>
</dbReference>
<dbReference type="GO" id="GO:0004565">
    <property type="term" value="F:beta-galactosidase activity"/>
    <property type="evidence" value="ECO:0007669"/>
    <property type="project" value="UniProtKB-EC"/>
</dbReference>
<dbReference type="SUPFAM" id="SSF51445">
    <property type="entry name" value="(Trans)glycosidases"/>
    <property type="match status" value="1"/>
</dbReference>
<dbReference type="EC" id="3.2.1.23" evidence="3"/>
<feature type="domain" description="Beta-galactosidase" evidence="9">
    <location>
        <begin position="53"/>
        <end position="231"/>
    </location>
</feature>
<dbReference type="Gene3D" id="2.102.20.10">
    <property type="entry name" value="Beta-galactosidase, domain 2"/>
    <property type="match status" value="1"/>
</dbReference>
<dbReference type="SMART" id="SM01029">
    <property type="entry name" value="BetaGal_dom2"/>
    <property type="match status" value="1"/>
</dbReference>
<dbReference type="AlphaFoldDB" id="A0AAJ0D7X0"/>
<evidence type="ECO:0000256" key="6">
    <source>
        <dbReference type="ARBA" id="ARBA00023180"/>
    </source>
</evidence>
<organism evidence="10 11">
    <name type="scientific">Extremus antarcticus</name>
    <dbReference type="NCBI Taxonomy" id="702011"/>
    <lineage>
        <taxon>Eukaryota</taxon>
        <taxon>Fungi</taxon>
        <taxon>Dikarya</taxon>
        <taxon>Ascomycota</taxon>
        <taxon>Pezizomycotina</taxon>
        <taxon>Dothideomycetes</taxon>
        <taxon>Dothideomycetidae</taxon>
        <taxon>Mycosphaerellales</taxon>
        <taxon>Extremaceae</taxon>
        <taxon>Extremus</taxon>
    </lineage>
</organism>